<dbReference type="InterPro" id="IPR022754">
    <property type="entry name" value="DNA_pol_III_gamma-3"/>
</dbReference>
<evidence type="ECO:0000256" key="5">
    <source>
        <dbReference type="ARBA" id="ARBA00022723"/>
    </source>
</evidence>
<dbReference type="InterPro" id="IPR008921">
    <property type="entry name" value="DNA_pol3_clamp-load_cplx_C"/>
</dbReference>
<protein>
    <recommendedName>
        <fullName evidence="11">DNA polymerase III subunit gamma/tau</fullName>
        <ecNumber evidence="11">2.7.7.7</ecNumber>
    </recommendedName>
</protein>
<evidence type="ECO:0000256" key="2">
    <source>
        <dbReference type="ARBA" id="ARBA00022679"/>
    </source>
</evidence>
<keyword evidence="9 11" id="KW-0239">DNA-directed DNA polymerase</keyword>
<name>A0A0H3BKI9_TREPS</name>
<dbReference type="InterPro" id="IPR012763">
    <property type="entry name" value="DNA_pol_III_sug/sutau_N"/>
</dbReference>
<dbReference type="Gene3D" id="1.10.8.60">
    <property type="match status" value="1"/>
</dbReference>
<evidence type="ECO:0000256" key="3">
    <source>
        <dbReference type="ARBA" id="ARBA00022695"/>
    </source>
</evidence>
<dbReference type="GO" id="GO:0005524">
    <property type="term" value="F:ATP binding"/>
    <property type="evidence" value="ECO:0007669"/>
    <property type="project" value="UniProtKB-KW"/>
</dbReference>
<evidence type="ECO:0000313" key="13">
    <source>
        <dbReference type="EMBL" id="ACD71421.1"/>
    </source>
</evidence>
<feature type="domain" description="AAA+ ATPase" evidence="12">
    <location>
        <begin position="37"/>
        <end position="179"/>
    </location>
</feature>
<dbReference type="FunFam" id="3.40.50.300:FF:000014">
    <property type="entry name" value="DNA polymerase III subunit gamma/tau"/>
    <property type="match status" value="1"/>
</dbReference>
<dbReference type="Proteomes" id="UP000001202">
    <property type="component" value="Chromosome"/>
</dbReference>
<comment type="similarity">
    <text evidence="1 11">Belongs to the DnaX/STICHEL family.</text>
</comment>
<evidence type="ECO:0000256" key="4">
    <source>
        <dbReference type="ARBA" id="ARBA00022705"/>
    </source>
</evidence>
<dbReference type="GO" id="GO:0003677">
    <property type="term" value="F:DNA binding"/>
    <property type="evidence" value="ECO:0007669"/>
    <property type="project" value="InterPro"/>
</dbReference>
<dbReference type="EMBL" id="CP000805">
    <property type="protein sequence ID" value="ACD71421.1"/>
    <property type="molecule type" value="Genomic_DNA"/>
</dbReference>
<dbReference type="GO" id="GO:0006261">
    <property type="term" value="P:DNA-templated DNA replication"/>
    <property type="evidence" value="ECO:0007669"/>
    <property type="project" value="TreeGrafter"/>
</dbReference>
<dbReference type="Pfam" id="PF12169">
    <property type="entry name" value="DNA_pol3_gamma3"/>
    <property type="match status" value="1"/>
</dbReference>
<evidence type="ECO:0000256" key="10">
    <source>
        <dbReference type="ARBA" id="ARBA00049244"/>
    </source>
</evidence>
<dbReference type="NCBIfam" id="TIGR02397">
    <property type="entry name" value="dnaX_nterm"/>
    <property type="match status" value="1"/>
</dbReference>
<keyword evidence="6 11" id="KW-0547">Nucleotide-binding</keyword>
<dbReference type="InterPro" id="IPR050238">
    <property type="entry name" value="DNA_Rep/Repair_Clamp_Loader"/>
</dbReference>
<keyword evidence="3 11" id="KW-0548">Nucleotidyltransferase</keyword>
<comment type="catalytic activity">
    <reaction evidence="10 11">
        <text>DNA(n) + a 2'-deoxyribonucleoside 5'-triphosphate = DNA(n+1) + diphosphate</text>
        <dbReference type="Rhea" id="RHEA:22508"/>
        <dbReference type="Rhea" id="RHEA-COMP:17339"/>
        <dbReference type="Rhea" id="RHEA-COMP:17340"/>
        <dbReference type="ChEBI" id="CHEBI:33019"/>
        <dbReference type="ChEBI" id="CHEBI:61560"/>
        <dbReference type="ChEBI" id="CHEBI:173112"/>
        <dbReference type="EC" id="2.7.7.7"/>
    </reaction>
</comment>
<evidence type="ECO:0000259" key="12">
    <source>
        <dbReference type="SMART" id="SM00382"/>
    </source>
</evidence>
<sequence length="572" mass="62486">MAYQVTATRYRPQRFQHVLGQKFVVATLQKSLEENKVSPAYLFSGPHGCGKTSCARILAKALNCVQREASEPCGECPSCREIATGTNLNVIEIDGASHTGVGDVRQIKEEILFPPHGTRYKVFIIDEVHMLSNSAFNALLKTIEEPPPYVVFIFATTEVHRIPATVKSRCQQFHFRLVDTQTLVCALAQAAQQMQIAVEDGVLSWIARESAGSMRDAYTLFDQTVVSCAGPVTLENIQKKLGLMTDDSLAALFSHCCRKDARAALELVDALVSSGVSVEQCVIDCVRYARALLLFTQGITNESLVGIAANQVPEYVRTTWNASQIERALGLLLQLFRDIRFSVDPRYELELAISRLAWLSEYVSIQEVRVALDSVQQILDTHAVPGVCSASVGSDDGETGVVSPHGIRPPMSTSVCTVRALQDALVEKLRASHQMLATALGSSYSWREEDTSVCMCVRTHYERSVISQHASLLKEYASELLGREVCVRVLLDSVPSSKVAPSHLPQSPAPSALFTTSLLISGQECDRVSGDLPAQVKLLCDCVQGHVVRVYEGTARCVPGEGKIAGAVRTPY</sequence>
<keyword evidence="2 11" id="KW-0808">Transferase</keyword>
<evidence type="ECO:0000256" key="11">
    <source>
        <dbReference type="RuleBase" id="RU364063"/>
    </source>
</evidence>
<comment type="subunit">
    <text evidence="11">DNA polymerase III contains a core (composed of alpha, epsilon and theta chains) that associates with a tau subunit. This core dimerizes to form the POLIII' complex. PolIII' associates with the gamma complex (composed of gamma, delta, delta', psi and chi chains) and with the beta chain to form the complete DNA polymerase III complex.</text>
</comment>
<organism evidence="13 14">
    <name type="scientific">Treponema pallidum subsp. pallidum (strain SS14)</name>
    <dbReference type="NCBI Taxonomy" id="455434"/>
    <lineage>
        <taxon>Bacteria</taxon>
        <taxon>Pseudomonadati</taxon>
        <taxon>Spirochaetota</taxon>
        <taxon>Spirochaetia</taxon>
        <taxon>Spirochaetales</taxon>
        <taxon>Treponemataceae</taxon>
        <taxon>Treponema</taxon>
    </lineage>
</organism>
<dbReference type="SUPFAM" id="SSF48019">
    <property type="entry name" value="post-AAA+ oligomerization domain-like"/>
    <property type="match status" value="1"/>
</dbReference>
<evidence type="ECO:0000256" key="9">
    <source>
        <dbReference type="ARBA" id="ARBA00022932"/>
    </source>
</evidence>
<dbReference type="CDD" id="cd00009">
    <property type="entry name" value="AAA"/>
    <property type="match status" value="1"/>
</dbReference>
<dbReference type="AlphaFoldDB" id="A0A0H3BKI9"/>
<dbReference type="PATRIC" id="fig|455434.6.peg.993"/>
<dbReference type="SMART" id="SM00382">
    <property type="entry name" value="AAA"/>
    <property type="match status" value="1"/>
</dbReference>
<dbReference type="GeneID" id="93876752"/>
<dbReference type="PANTHER" id="PTHR11669:SF0">
    <property type="entry name" value="PROTEIN STICHEL-LIKE 2"/>
    <property type="match status" value="1"/>
</dbReference>
<dbReference type="RefSeq" id="WP_010882449.1">
    <property type="nucleotide sequence ID" value="NC_010741.1"/>
</dbReference>
<dbReference type="NCBIfam" id="NF005173">
    <property type="entry name" value="PRK06647.1"/>
    <property type="match status" value="1"/>
</dbReference>
<proteinExistence type="inferred from homology"/>
<dbReference type="PANTHER" id="PTHR11669">
    <property type="entry name" value="REPLICATION FACTOR C / DNA POLYMERASE III GAMMA-TAU SUBUNIT"/>
    <property type="match status" value="1"/>
</dbReference>
<dbReference type="GO" id="GO:0046872">
    <property type="term" value="F:metal ion binding"/>
    <property type="evidence" value="ECO:0007669"/>
    <property type="project" value="UniProtKB-KW"/>
</dbReference>
<keyword evidence="5" id="KW-0479">Metal-binding</keyword>
<reference evidence="13 14" key="1">
    <citation type="journal article" date="2008" name="BMC Microbiol.">
        <title>Complete genome sequence of Treponema pallidum ssp. pallidum strain SS14 determined with oligonucleotide arrays.</title>
        <authorList>
            <person name="Matejkova P."/>
            <person name="Strouhal M."/>
            <person name="Smajs D."/>
            <person name="Norris S.J."/>
            <person name="Palzkill T."/>
            <person name="Petrosino J.F."/>
            <person name="Sodergren E."/>
            <person name="Norton J.E."/>
            <person name="Singh J."/>
            <person name="Richmond T.A."/>
            <person name="Molla M.N."/>
            <person name="Albert T.J."/>
            <person name="Weinstock G.M."/>
        </authorList>
    </citation>
    <scope>NUCLEOTIDE SEQUENCE [LARGE SCALE GENOMIC DNA]</scope>
    <source>
        <strain evidence="13 14">SS14</strain>
    </source>
</reference>
<evidence type="ECO:0000256" key="8">
    <source>
        <dbReference type="ARBA" id="ARBA00022840"/>
    </source>
</evidence>
<accession>A0A0H3BKI9</accession>
<keyword evidence="4 11" id="KW-0235">DNA replication</keyword>
<keyword evidence="8 11" id="KW-0067">ATP-binding</keyword>
<evidence type="ECO:0000313" key="14">
    <source>
        <dbReference type="Proteomes" id="UP000001202"/>
    </source>
</evidence>
<dbReference type="Pfam" id="PF13177">
    <property type="entry name" value="DNA_pol3_delta2"/>
    <property type="match status" value="1"/>
</dbReference>
<dbReference type="InterPro" id="IPR003593">
    <property type="entry name" value="AAA+_ATPase"/>
</dbReference>
<dbReference type="GO" id="GO:0009360">
    <property type="term" value="C:DNA polymerase III complex"/>
    <property type="evidence" value="ECO:0007669"/>
    <property type="project" value="InterPro"/>
</dbReference>
<comment type="function">
    <text evidence="11">DNA polymerase III is a complex, multichain enzyme responsible for most of the replicative synthesis in bacteria. This DNA polymerase also exhibits 3' to 5' exonuclease activity.</text>
</comment>
<dbReference type="InterPro" id="IPR027417">
    <property type="entry name" value="P-loop_NTPase"/>
</dbReference>
<dbReference type="GO" id="GO:0003887">
    <property type="term" value="F:DNA-directed DNA polymerase activity"/>
    <property type="evidence" value="ECO:0007669"/>
    <property type="project" value="UniProtKB-KW"/>
</dbReference>
<dbReference type="Pfam" id="PF22608">
    <property type="entry name" value="DNAX_ATPase_lid"/>
    <property type="match status" value="1"/>
</dbReference>
<evidence type="ECO:0000256" key="6">
    <source>
        <dbReference type="ARBA" id="ARBA00022741"/>
    </source>
</evidence>
<dbReference type="KEGG" id="tpp:TPASS_1005"/>
<evidence type="ECO:0000256" key="1">
    <source>
        <dbReference type="ARBA" id="ARBA00006360"/>
    </source>
</evidence>
<dbReference type="Gene3D" id="1.20.272.10">
    <property type="match status" value="1"/>
</dbReference>
<dbReference type="SUPFAM" id="SSF52540">
    <property type="entry name" value="P-loop containing nucleoside triphosphate hydrolases"/>
    <property type="match status" value="1"/>
</dbReference>
<keyword evidence="7" id="KW-0862">Zinc</keyword>
<dbReference type="PRINTS" id="PR00300">
    <property type="entry name" value="CLPPROTEASEA"/>
</dbReference>
<gene>
    <name evidence="13" type="primary">dnaZX</name>
    <name evidence="11" type="synonym">dnaX</name>
    <name evidence="13" type="ordered locus">TPASS_1005</name>
</gene>
<dbReference type="Gene3D" id="3.40.50.300">
    <property type="entry name" value="P-loop containing nucleotide triphosphate hydrolases"/>
    <property type="match status" value="1"/>
</dbReference>
<dbReference type="InterPro" id="IPR001270">
    <property type="entry name" value="ClpA/B"/>
</dbReference>
<dbReference type="EC" id="2.7.7.7" evidence="11"/>
<dbReference type="InterPro" id="IPR045085">
    <property type="entry name" value="HLD_clamp_pol_III_gamma_tau"/>
</dbReference>
<evidence type="ECO:0000256" key="7">
    <source>
        <dbReference type="ARBA" id="ARBA00022833"/>
    </source>
</evidence>